<dbReference type="STRING" id="388950.GCA_001611675_02644"/>
<dbReference type="AlphaFoldDB" id="A0A1I7J230"/>
<proteinExistence type="predicted"/>
<dbReference type="Proteomes" id="UP000182491">
    <property type="component" value="Unassembled WGS sequence"/>
</dbReference>
<dbReference type="EMBL" id="FPCA01000003">
    <property type="protein sequence ID" value="SFU79276.1"/>
    <property type="molecule type" value="Genomic_DNA"/>
</dbReference>
<sequence>MKLYDVNAVPKPVRRLYALGKWRLLRIPFALQYEAALLQNAPIERLVQLLPTPTKPTIYWVELKKVKLHASLHYQPGKLCMEGDWDINMTHPLPSIFKPAPKSAKKWDLHETVRGMFLLGKTYKATPQYASMVEAVKRKSVNPPQGCRTMEQVHLYFRQLIKAFDSMQKSGYLTQEELGMPSSGEIRLHLTRNGSLCLGGGGNHRIRMAEILGIQWVPFILRGVHPALVVQLSQQYTLPPHKALAHWLTSNFPIIKPKASEAHLTSHGERS</sequence>
<keyword evidence="2" id="KW-1185">Reference proteome</keyword>
<name>A0A1I7J230_9BACT</name>
<dbReference type="RefSeq" id="WP_139237167.1">
    <property type="nucleotide sequence ID" value="NZ_BMXC01000003.1"/>
</dbReference>
<reference evidence="2" key="1">
    <citation type="submission" date="2016-10" db="EMBL/GenBank/DDBJ databases">
        <authorList>
            <person name="Varghese N."/>
        </authorList>
    </citation>
    <scope>NUCLEOTIDE SEQUENCE [LARGE SCALE GENOMIC DNA]</scope>
    <source>
        <strain evidence="2">DSM 18820</strain>
    </source>
</reference>
<dbReference type="OrthoDB" id="979191at2"/>
<protein>
    <submittedName>
        <fullName evidence="1">Uncharacterized protein</fullName>
    </submittedName>
</protein>
<evidence type="ECO:0000313" key="1">
    <source>
        <dbReference type="EMBL" id="SFU79276.1"/>
    </source>
</evidence>
<gene>
    <name evidence="1" type="ORF">SAMN04487941_2423</name>
</gene>
<evidence type="ECO:0000313" key="2">
    <source>
        <dbReference type="Proteomes" id="UP000182491"/>
    </source>
</evidence>
<organism evidence="1 2">
    <name type="scientific">Pontibacter akesuensis</name>
    <dbReference type="NCBI Taxonomy" id="388950"/>
    <lineage>
        <taxon>Bacteria</taxon>
        <taxon>Pseudomonadati</taxon>
        <taxon>Bacteroidota</taxon>
        <taxon>Cytophagia</taxon>
        <taxon>Cytophagales</taxon>
        <taxon>Hymenobacteraceae</taxon>
        <taxon>Pontibacter</taxon>
    </lineage>
</organism>
<accession>A0A1I7J230</accession>